<protein>
    <submittedName>
        <fullName evidence="2">Uncharacterized protein</fullName>
    </submittedName>
</protein>
<accession>A0A165HRP5</accession>
<evidence type="ECO:0000313" key="2">
    <source>
        <dbReference type="EMBL" id="KZT59651.1"/>
    </source>
</evidence>
<name>A0A165HRP5_9BASI</name>
<sequence>MARYADDPRLSLKRAHLAHTRKFPLSALPHARGSHATHRLDGRGGAGGHMVVGWLEMTMFRLIAGRAGEAPVNCCGAEGRREGGGGGAGCTCRSRPWAVGRRDASTRSTTTTRCLTLTVCKPTIKLRAPTRGSVGPQAARYWTAQGRPAVRRPPCDRRGLNLVAGWTGRDAGMDVPGLSEARRRVCVPVRTRTGLGRSAPQYFSGSGMSAHSERSWRC</sequence>
<dbReference type="AlphaFoldDB" id="A0A165HRP5"/>
<evidence type="ECO:0000313" key="3">
    <source>
        <dbReference type="Proteomes" id="UP000076842"/>
    </source>
</evidence>
<reference evidence="2 3" key="1">
    <citation type="journal article" date="2016" name="Mol. Biol. Evol.">
        <title>Comparative Genomics of Early-Diverging Mushroom-Forming Fungi Provides Insights into the Origins of Lignocellulose Decay Capabilities.</title>
        <authorList>
            <person name="Nagy L.G."/>
            <person name="Riley R."/>
            <person name="Tritt A."/>
            <person name="Adam C."/>
            <person name="Daum C."/>
            <person name="Floudas D."/>
            <person name="Sun H."/>
            <person name="Yadav J.S."/>
            <person name="Pangilinan J."/>
            <person name="Larsson K.H."/>
            <person name="Matsuura K."/>
            <person name="Barry K."/>
            <person name="Labutti K."/>
            <person name="Kuo R."/>
            <person name="Ohm R.A."/>
            <person name="Bhattacharya S.S."/>
            <person name="Shirouzu T."/>
            <person name="Yoshinaga Y."/>
            <person name="Martin F.M."/>
            <person name="Grigoriev I.V."/>
            <person name="Hibbett D.S."/>
        </authorList>
    </citation>
    <scope>NUCLEOTIDE SEQUENCE [LARGE SCALE GENOMIC DNA]</scope>
    <source>
        <strain evidence="2 3">HHB12733</strain>
    </source>
</reference>
<dbReference type="EMBL" id="KV423938">
    <property type="protein sequence ID" value="KZT59651.1"/>
    <property type="molecule type" value="Genomic_DNA"/>
</dbReference>
<keyword evidence="3" id="KW-1185">Reference proteome</keyword>
<evidence type="ECO:0000256" key="1">
    <source>
        <dbReference type="SAM" id="MobiDB-lite"/>
    </source>
</evidence>
<organism evidence="2 3">
    <name type="scientific">Calocera cornea HHB12733</name>
    <dbReference type="NCBI Taxonomy" id="1353952"/>
    <lineage>
        <taxon>Eukaryota</taxon>
        <taxon>Fungi</taxon>
        <taxon>Dikarya</taxon>
        <taxon>Basidiomycota</taxon>
        <taxon>Agaricomycotina</taxon>
        <taxon>Dacrymycetes</taxon>
        <taxon>Dacrymycetales</taxon>
        <taxon>Dacrymycetaceae</taxon>
        <taxon>Calocera</taxon>
    </lineage>
</organism>
<gene>
    <name evidence="2" type="ORF">CALCODRAFT_181449</name>
</gene>
<proteinExistence type="predicted"/>
<dbReference type="InParanoid" id="A0A165HRP5"/>
<feature type="region of interest" description="Disordered" evidence="1">
    <location>
        <begin position="198"/>
        <end position="218"/>
    </location>
</feature>
<dbReference type="Proteomes" id="UP000076842">
    <property type="component" value="Unassembled WGS sequence"/>
</dbReference>